<dbReference type="AlphaFoldDB" id="A0A1B9AJD4"/>
<evidence type="ECO:0000256" key="2">
    <source>
        <dbReference type="ARBA" id="ARBA00023015"/>
    </source>
</evidence>
<dbReference type="PANTHER" id="PTHR30126:SF40">
    <property type="entry name" value="HTH-TYPE TRANSCRIPTIONAL REGULATOR GLTR"/>
    <property type="match status" value="1"/>
</dbReference>
<dbReference type="Proteomes" id="UP000092578">
    <property type="component" value="Unassembled WGS sequence"/>
</dbReference>
<dbReference type="Gene3D" id="3.40.190.290">
    <property type="match status" value="1"/>
</dbReference>
<keyword evidence="3" id="KW-0238">DNA-binding</keyword>
<dbReference type="InterPro" id="IPR000847">
    <property type="entry name" value="LysR_HTH_N"/>
</dbReference>
<keyword evidence="5" id="KW-0175">Coiled coil</keyword>
<gene>
    <name evidence="7" type="ORF">A8F95_11975</name>
</gene>
<feature type="coiled-coil region" evidence="5">
    <location>
        <begin position="68"/>
        <end position="95"/>
    </location>
</feature>
<accession>A0A1B9AJD4</accession>
<dbReference type="FunFam" id="1.10.10.10:FF:000001">
    <property type="entry name" value="LysR family transcriptional regulator"/>
    <property type="match status" value="1"/>
</dbReference>
<sequence>MNLEYLRLFYAVANNKNFSQTAKELHISQSSVSLQIKHLEEMLQTKLFERTTKKVELTPAGQILYKKAKKLLFLMNEIQNELQELKGEVAGHLNIGASLTIGEHVLPFLIANYKKLYPLVDVHLKMCNSEQIIEKLYKHELNLGFIESMLSYPNLKQVPFQEDELILIASCSSNIVEGNSISKEELVTLPFIIREKGSGTRQVIEGSLRKNEVNPDNLRTVLELEHTESIKSAVEADIGISIISKSAVKKELQLGTLKEVKIDGVKLTRQFYMVYFEEALQLTSEKLIELVFSQSSSACH</sequence>
<keyword evidence="8" id="KW-1185">Reference proteome</keyword>
<dbReference type="InterPro" id="IPR036388">
    <property type="entry name" value="WH-like_DNA-bd_sf"/>
</dbReference>
<dbReference type="InterPro" id="IPR005119">
    <property type="entry name" value="LysR_subst-bd"/>
</dbReference>
<dbReference type="Pfam" id="PF03466">
    <property type="entry name" value="LysR_substrate"/>
    <property type="match status" value="1"/>
</dbReference>
<dbReference type="EMBL" id="MAYT01000028">
    <property type="protein sequence ID" value="OCA83953.1"/>
    <property type="molecule type" value="Genomic_DNA"/>
</dbReference>
<proteinExistence type="inferred from homology"/>
<dbReference type="InterPro" id="IPR047788">
    <property type="entry name" value="LysR-like_Sec_metab"/>
</dbReference>
<dbReference type="SUPFAM" id="SSF46785">
    <property type="entry name" value="Winged helix' DNA-binding domain"/>
    <property type="match status" value="1"/>
</dbReference>
<evidence type="ECO:0000313" key="8">
    <source>
        <dbReference type="Proteomes" id="UP000092578"/>
    </source>
</evidence>
<evidence type="ECO:0000256" key="3">
    <source>
        <dbReference type="ARBA" id="ARBA00023125"/>
    </source>
</evidence>
<name>A0A1B9AJD4_9BACI</name>
<dbReference type="RefSeq" id="WP_065411578.1">
    <property type="nucleotide sequence ID" value="NZ_MAYT01000028.1"/>
</dbReference>
<dbReference type="PRINTS" id="PR00039">
    <property type="entry name" value="HTHLYSR"/>
</dbReference>
<comment type="caution">
    <text evidence="7">The sequence shown here is derived from an EMBL/GenBank/DDBJ whole genome shotgun (WGS) entry which is preliminary data.</text>
</comment>
<dbReference type="PANTHER" id="PTHR30126">
    <property type="entry name" value="HTH-TYPE TRANSCRIPTIONAL REGULATOR"/>
    <property type="match status" value="1"/>
</dbReference>
<protein>
    <recommendedName>
        <fullName evidence="6">HTH lysR-type domain-containing protein</fullName>
    </recommendedName>
</protein>
<keyword evidence="2" id="KW-0805">Transcription regulation</keyword>
<keyword evidence="4" id="KW-0804">Transcription</keyword>
<dbReference type="Pfam" id="PF00126">
    <property type="entry name" value="HTH_1"/>
    <property type="match status" value="1"/>
</dbReference>
<evidence type="ECO:0000256" key="1">
    <source>
        <dbReference type="ARBA" id="ARBA00009437"/>
    </source>
</evidence>
<dbReference type="NCBIfam" id="NF040786">
    <property type="entry name" value="LysR_Sec_metab"/>
    <property type="match status" value="1"/>
</dbReference>
<evidence type="ECO:0000256" key="4">
    <source>
        <dbReference type="ARBA" id="ARBA00023163"/>
    </source>
</evidence>
<feature type="domain" description="HTH lysR-type" evidence="6">
    <location>
        <begin position="1"/>
        <end position="58"/>
    </location>
</feature>
<dbReference type="CDD" id="cd08420">
    <property type="entry name" value="PBP2_CysL_like"/>
    <property type="match status" value="1"/>
</dbReference>
<dbReference type="Gene3D" id="1.10.10.10">
    <property type="entry name" value="Winged helix-like DNA-binding domain superfamily/Winged helix DNA-binding domain"/>
    <property type="match status" value="1"/>
</dbReference>
<dbReference type="PROSITE" id="PS50931">
    <property type="entry name" value="HTH_LYSR"/>
    <property type="match status" value="1"/>
</dbReference>
<evidence type="ECO:0000256" key="5">
    <source>
        <dbReference type="SAM" id="Coils"/>
    </source>
</evidence>
<evidence type="ECO:0000259" key="6">
    <source>
        <dbReference type="PROSITE" id="PS50931"/>
    </source>
</evidence>
<dbReference type="SUPFAM" id="SSF53850">
    <property type="entry name" value="Periplasmic binding protein-like II"/>
    <property type="match status" value="1"/>
</dbReference>
<dbReference type="GO" id="GO:0003700">
    <property type="term" value="F:DNA-binding transcription factor activity"/>
    <property type="evidence" value="ECO:0007669"/>
    <property type="project" value="InterPro"/>
</dbReference>
<comment type="similarity">
    <text evidence="1">Belongs to the LysR transcriptional regulatory family.</text>
</comment>
<organism evidence="7 8">
    <name type="scientific">Pseudobacillus wudalianchiensis</name>
    <dbReference type="NCBI Taxonomy" id="1743143"/>
    <lineage>
        <taxon>Bacteria</taxon>
        <taxon>Bacillati</taxon>
        <taxon>Bacillota</taxon>
        <taxon>Bacilli</taxon>
        <taxon>Bacillales</taxon>
        <taxon>Bacillaceae</taxon>
        <taxon>Pseudobacillus</taxon>
    </lineage>
</organism>
<dbReference type="InterPro" id="IPR036390">
    <property type="entry name" value="WH_DNA-bd_sf"/>
</dbReference>
<dbReference type="GO" id="GO:0000976">
    <property type="term" value="F:transcription cis-regulatory region binding"/>
    <property type="evidence" value="ECO:0007669"/>
    <property type="project" value="TreeGrafter"/>
</dbReference>
<evidence type="ECO:0000313" key="7">
    <source>
        <dbReference type="EMBL" id="OCA83953.1"/>
    </source>
</evidence>
<reference evidence="8" key="1">
    <citation type="submission" date="2016-05" db="EMBL/GenBank/DDBJ databases">
        <authorList>
            <person name="Liu B."/>
            <person name="Wang J."/>
            <person name="Zhu Y."/>
            <person name="Liu G."/>
            <person name="Chen Q."/>
            <person name="Chen Z."/>
            <person name="Lan J."/>
            <person name="Che J."/>
            <person name="Ge C."/>
            <person name="Shi H."/>
            <person name="Pan Z."/>
            <person name="Liu X."/>
        </authorList>
    </citation>
    <scope>NUCLEOTIDE SEQUENCE [LARGE SCALE GENOMIC DNA]</scope>
    <source>
        <strain evidence="8">FJAT-27215</strain>
    </source>
</reference>